<dbReference type="EMBL" id="VDCQ01000004">
    <property type="protein sequence ID" value="TNJ67668.1"/>
    <property type="molecule type" value="Genomic_DNA"/>
</dbReference>
<dbReference type="RefSeq" id="WP_139600954.1">
    <property type="nucleotide sequence ID" value="NZ_VDCQ01000004.1"/>
</dbReference>
<reference evidence="3 4" key="1">
    <citation type="submission" date="2019-05" db="EMBL/GenBank/DDBJ databases">
        <title>We sequenced the genome of Paenibacillus hemerocallicola KCTC 33185 for further insight into its adaptation and study the phylogeny of Paenibacillus.</title>
        <authorList>
            <person name="Narsing Rao M.P."/>
        </authorList>
    </citation>
    <scope>NUCLEOTIDE SEQUENCE [LARGE SCALE GENOMIC DNA]</scope>
    <source>
        <strain evidence="3 4">KCTC 33185</strain>
    </source>
</reference>
<evidence type="ECO:0000256" key="1">
    <source>
        <dbReference type="SAM" id="MobiDB-lite"/>
    </source>
</evidence>
<feature type="region of interest" description="Disordered" evidence="1">
    <location>
        <begin position="21"/>
        <end position="70"/>
    </location>
</feature>
<gene>
    <name evidence="3" type="ORF">FE784_04615</name>
</gene>
<feature type="domain" description="M23ase beta-sheet core" evidence="2">
    <location>
        <begin position="220"/>
        <end position="312"/>
    </location>
</feature>
<sequence length="319" mass="34944">MEVKSNVRQRRMDRMKQIIASEQIEYRNESGRADSVSGRLHGQAQTSYGRPPGSPDAGSGYAERGIREEEPMRTDYGREDPEYVWKRQERDRWTSMERAVGPSPDDWTNRGGLKPPTVRQIWIKLGISAVLFGGIWGMFRIDHPLADRGRQWVSSALTEDYDFSAAAAWYEREFGGLPAFLPALRAKSDPEAQKASSPSVQRLYTPVHGKIVGTAADGELGVTLRTEPEASVAALDTGRVVSVSTGTDKATVVVIQHAGGLQSTYGWLQGTTLKTHDWVKGGETIGSVTTDAAGGAGKLYVAVKKENQYVNPAEVVSFD</sequence>
<dbReference type="Pfam" id="PF01551">
    <property type="entry name" value="Peptidase_M23"/>
    <property type="match status" value="1"/>
</dbReference>
<keyword evidence="4" id="KW-1185">Reference proteome</keyword>
<evidence type="ECO:0000313" key="4">
    <source>
        <dbReference type="Proteomes" id="UP000307943"/>
    </source>
</evidence>
<dbReference type="InterPro" id="IPR011055">
    <property type="entry name" value="Dup_hybrid_motif"/>
</dbReference>
<dbReference type="AlphaFoldDB" id="A0A5C4TFC5"/>
<proteinExistence type="predicted"/>
<dbReference type="Gene3D" id="2.70.70.10">
    <property type="entry name" value="Glucose Permease (Domain IIA)"/>
    <property type="match status" value="1"/>
</dbReference>
<evidence type="ECO:0000313" key="3">
    <source>
        <dbReference type="EMBL" id="TNJ67668.1"/>
    </source>
</evidence>
<evidence type="ECO:0000259" key="2">
    <source>
        <dbReference type="Pfam" id="PF01551"/>
    </source>
</evidence>
<dbReference type="CDD" id="cd12797">
    <property type="entry name" value="M23_peptidase"/>
    <property type="match status" value="1"/>
</dbReference>
<dbReference type="InterPro" id="IPR016047">
    <property type="entry name" value="M23ase_b-sheet_dom"/>
</dbReference>
<name>A0A5C4TFC5_9BACL</name>
<dbReference type="OrthoDB" id="2986589at2"/>
<comment type="caution">
    <text evidence="3">The sequence shown here is derived from an EMBL/GenBank/DDBJ whole genome shotgun (WGS) entry which is preliminary data.</text>
</comment>
<accession>A0A5C4TFC5</accession>
<dbReference type="Proteomes" id="UP000307943">
    <property type="component" value="Unassembled WGS sequence"/>
</dbReference>
<protein>
    <submittedName>
        <fullName evidence="3">M23 family metallopeptidase</fullName>
    </submittedName>
</protein>
<dbReference type="SUPFAM" id="SSF51261">
    <property type="entry name" value="Duplicated hybrid motif"/>
    <property type="match status" value="1"/>
</dbReference>
<organism evidence="3 4">
    <name type="scientific">Paenibacillus hemerocallicola</name>
    <dbReference type="NCBI Taxonomy" id="1172614"/>
    <lineage>
        <taxon>Bacteria</taxon>
        <taxon>Bacillati</taxon>
        <taxon>Bacillota</taxon>
        <taxon>Bacilli</taxon>
        <taxon>Bacillales</taxon>
        <taxon>Paenibacillaceae</taxon>
        <taxon>Paenibacillus</taxon>
    </lineage>
</organism>